<keyword evidence="2" id="KW-1185">Reference proteome</keyword>
<gene>
    <name evidence="1" type="ORF">LX15_005935</name>
</gene>
<name>A0ABT1I337_STRSD</name>
<protein>
    <submittedName>
        <fullName evidence="1">Uncharacterized protein</fullName>
    </submittedName>
</protein>
<reference evidence="1 2" key="1">
    <citation type="submission" date="2022-06" db="EMBL/GenBank/DDBJ databases">
        <title>Genomic Encyclopedia of Archaeal and Bacterial Type Strains, Phase II (KMG-II): from individual species to whole genera.</title>
        <authorList>
            <person name="Goeker M."/>
        </authorList>
    </citation>
    <scope>NUCLEOTIDE SEQUENCE [LARGE SCALE GENOMIC DNA]</scope>
    <source>
        <strain evidence="1 2">DSM 40477</strain>
    </source>
</reference>
<evidence type="ECO:0000313" key="2">
    <source>
        <dbReference type="Proteomes" id="UP001205311"/>
    </source>
</evidence>
<sequence length="118" mass="12642">MQVFGAVLPALKNLGGVASATLDLGRPCRFLVWCGVSMVDSLGDFDRDNAYVVDIFTVDDTRTASRVHGGDHWGPEGSTNNVLEGALVGMGQRITVYLRAIHTDDLDVFGFAVALTLD</sequence>
<dbReference type="RefSeq" id="WP_253674205.1">
    <property type="nucleotide sequence ID" value="NZ_JAMTCP010000059.1"/>
</dbReference>
<dbReference type="EMBL" id="JAMTCP010000059">
    <property type="protein sequence ID" value="MCP2262201.1"/>
    <property type="molecule type" value="Genomic_DNA"/>
</dbReference>
<evidence type="ECO:0000313" key="1">
    <source>
        <dbReference type="EMBL" id="MCP2262201.1"/>
    </source>
</evidence>
<proteinExistence type="predicted"/>
<organism evidence="1 2">
    <name type="scientific">Streptoalloteichus tenebrarius (strain ATCC 17920 / DSM 40477 / JCM 4838 / CBS 697.72 / NBRC 16177 / NCIMB 11028 / NRRL B-12390 / A12253. 1 / ISP 5477)</name>
    <name type="common">Streptomyces tenebrarius</name>
    <dbReference type="NCBI Taxonomy" id="1933"/>
    <lineage>
        <taxon>Bacteria</taxon>
        <taxon>Bacillati</taxon>
        <taxon>Actinomycetota</taxon>
        <taxon>Actinomycetes</taxon>
        <taxon>Pseudonocardiales</taxon>
        <taxon>Pseudonocardiaceae</taxon>
        <taxon>Streptoalloteichus</taxon>
    </lineage>
</organism>
<dbReference type="Proteomes" id="UP001205311">
    <property type="component" value="Unassembled WGS sequence"/>
</dbReference>
<accession>A0ABT1I337</accession>
<comment type="caution">
    <text evidence="1">The sequence shown here is derived from an EMBL/GenBank/DDBJ whole genome shotgun (WGS) entry which is preliminary data.</text>
</comment>